<comment type="caution">
    <text evidence="2">The sequence shown here is derived from an EMBL/GenBank/DDBJ whole genome shotgun (WGS) entry which is preliminary data.</text>
</comment>
<name>A0A5C7IT23_9ROSI</name>
<protein>
    <recommendedName>
        <fullName evidence="1">Zinc knuckle CX2CX4HX4C domain-containing protein</fullName>
    </recommendedName>
</protein>
<dbReference type="InterPro" id="IPR025836">
    <property type="entry name" value="Zn_knuckle_CX2CX4HX4C"/>
</dbReference>
<evidence type="ECO:0000313" key="2">
    <source>
        <dbReference type="EMBL" id="TXG71586.1"/>
    </source>
</evidence>
<feature type="domain" description="Zinc knuckle CX2CX4HX4C" evidence="1">
    <location>
        <begin position="87"/>
        <end position="135"/>
    </location>
</feature>
<dbReference type="EMBL" id="VAHF01000001">
    <property type="protein sequence ID" value="TXG71586.1"/>
    <property type="molecule type" value="Genomic_DNA"/>
</dbReference>
<dbReference type="Pfam" id="PF14392">
    <property type="entry name" value="zf-CCHC_4"/>
    <property type="match status" value="1"/>
</dbReference>
<dbReference type="OrthoDB" id="2219495at2759"/>
<proteinExistence type="predicted"/>
<dbReference type="PANTHER" id="PTHR31286:SF167">
    <property type="entry name" value="OS09G0268800 PROTEIN"/>
    <property type="match status" value="1"/>
</dbReference>
<dbReference type="InterPro" id="IPR040256">
    <property type="entry name" value="At4g02000-like"/>
</dbReference>
<keyword evidence="3" id="KW-1185">Reference proteome</keyword>
<dbReference type="Proteomes" id="UP000323000">
    <property type="component" value="Chromosome 1"/>
</dbReference>
<dbReference type="PANTHER" id="PTHR31286">
    <property type="entry name" value="GLYCINE-RICH CELL WALL STRUCTURAL PROTEIN 1.8-LIKE"/>
    <property type="match status" value="1"/>
</dbReference>
<organism evidence="2 3">
    <name type="scientific">Acer yangbiense</name>
    <dbReference type="NCBI Taxonomy" id="1000413"/>
    <lineage>
        <taxon>Eukaryota</taxon>
        <taxon>Viridiplantae</taxon>
        <taxon>Streptophyta</taxon>
        <taxon>Embryophyta</taxon>
        <taxon>Tracheophyta</taxon>
        <taxon>Spermatophyta</taxon>
        <taxon>Magnoliopsida</taxon>
        <taxon>eudicotyledons</taxon>
        <taxon>Gunneridae</taxon>
        <taxon>Pentapetalae</taxon>
        <taxon>rosids</taxon>
        <taxon>malvids</taxon>
        <taxon>Sapindales</taxon>
        <taxon>Sapindaceae</taxon>
        <taxon>Hippocastanoideae</taxon>
        <taxon>Acereae</taxon>
        <taxon>Acer</taxon>
    </lineage>
</organism>
<reference evidence="3" key="1">
    <citation type="journal article" date="2019" name="Gigascience">
        <title>De novo genome assembly of the endangered Acer yangbiense, a plant species with extremely small populations endemic to Yunnan Province, China.</title>
        <authorList>
            <person name="Yang J."/>
            <person name="Wariss H.M."/>
            <person name="Tao L."/>
            <person name="Zhang R."/>
            <person name="Yun Q."/>
            <person name="Hollingsworth P."/>
            <person name="Dao Z."/>
            <person name="Luo G."/>
            <person name="Guo H."/>
            <person name="Ma Y."/>
            <person name="Sun W."/>
        </authorList>
    </citation>
    <scope>NUCLEOTIDE SEQUENCE [LARGE SCALE GENOMIC DNA]</scope>
    <source>
        <strain evidence="3">cv. Malutang</strain>
    </source>
</reference>
<dbReference type="AlphaFoldDB" id="A0A5C7IT23"/>
<accession>A0A5C7IT23</accession>
<gene>
    <name evidence="2" type="ORF">EZV62_000165</name>
</gene>
<sequence length="512" mass="56351">MDKVISGSPWSFDNALMVLEKPVGMGTIESLKFSQAEFWVQIYKIPILCMTKEIGRFLGGMIGEVLDIDGGNSGDCVGKFMRVRIRMDITKSLKRCLRVDIMGDGTETIMILRHERLPNHCFKCGMVDHSTSECSEEGQRGPFFPPAKIGPNWKVDKGIVEGNLMTLARIEIPMALKVSDTMDDIIDRVRPSMTEPDYSQKQGTIDGDRGRVVKEDVMVQESGSQSVICSSHQQEKEGNLAKSNKTEGAAINGEMIVESDINCGMGHCDIESIFHTISHEMHRPVERFKVESHVIPTRAKHVCLHPSTTNGLVLGSEAVGPPGNIPYVNNFAVSPSLLNGSVIKGSRGTSVFHRRIRGENLGFSEDSLEVCCRKKKSDLVVNEGCSGGKRAKTVDGILDSGVDIYGLSRNDGQSGFKDGSEYDSAAEVTTSMAQKAVMAMVYLTSELIKLSKNLQQQTSDIMLKIDITCLGLKLRINIQDRILKDANGDIGDHLCNNIHTFNELHSFEKSYA</sequence>
<evidence type="ECO:0000313" key="3">
    <source>
        <dbReference type="Proteomes" id="UP000323000"/>
    </source>
</evidence>
<evidence type="ECO:0000259" key="1">
    <source>
        <dbReference type="Pfam" id="PF14392"/>
    </source>
</evidence>